<dbReference type="InterPro" id="IPR034641">
    <property type="entry name" value="RGL11"/>
</dbReference>
<dbReference type="EMBL" id="JACHXJ010000001">
    <property type="protein sequence ID" value="MBB3125558.1"/>
    <property type="molecule type" value="Genomic_DNA"/>
</dbReference>
<organism evidence="4 5">
    <name type="scientific">Paenibacillus rhizosphaerae</name>
    <dbReference type="NCBI Taxonomy" id="297318"/>
    <lineage>
        <taxon>Bacteria</taxon>
        <taxon>Bacillati</taxon>
        <taxon>Bacillota</taxon>
        <taxon>Bacilli</taxon>
        <taxon>Bacillales</taxon>
        <taxon>Paenibacillaceae</taxon>
        <taxon>Paenibacillus</taxon>
    </lineage>
</organism>
<dbReference type="RefSeq" id="WP_183577391.1">
    <property type="nucleotide sequence ID" value="NZ_JACHXJ010000001.1"/>
</dbReference>
<dbReference type="InterPro" id="IPR049366">
    <property type="entry name" value="RGL11_C"/>
</dbReference>
<gene>
    <name evidence="4" type="ORF">FHS19_000212</name>
</gene>
<dbReference type="Pfam" id="PF21348">
    <property type="entry name" value="RGL11_C"/>
    <property type="match status" value="1"/>
</dbReference>
<dbReference type="SUPFAM" id="SSF69318">
    <property type="entry name" value="Integrin alpha N-terminal domain"/>
    <property type="match status" value="1"/>
</dbReference>
<dbReference type="InterPro" id="IPR025883">
    <property type="entry name" value="Cadherin-like_domain"/>
</dbReference>
<feature type="domain" description="Cadherin-like beta-sandwich-like" evidence="1">
    <location>
        <begin position="241"/>
        <end position="331"/>
    </location>
</feature>
<dbReference type="Gene3D" id="2.60.40.1080">
    <property type="match status" value="1"/>
</dbReference>
<feature type="domain" description="Rhamnogalacturonan I lyase beta-sheet" evidence="2">
    <location>
        <begin position="429"/>
        <end position="514"/>
    </location>
</feature>
<dbReference type="PANTHER" id="PTHR43118:SF1">
    <property type="entry name" value="RHAMNOGALACTURONAN LYASE (EUROFUNG)"/>
    <property type="match status" value="1"/>
</dbReference>
<dbReference type="SUPFAM" id="SSF49373">
    <property type="entry name" value="Invasin/intimin cell-adhesion fragments"/>
    <property type="match status" value="1"/>
</dbReference>
<dbReference type="InterPro" id="IPR008964">
    <property type="entry name" value="Invasin/intimin_cell_adhesion"/>
</dbReference>
<evidence type="ECO:0000259" key="2">
    <source>
        <dbReference type="Pfam" id="PF18370"/>
    </source>
</evidence>
<dbReference type="Pfam" id="PF18370">
    <property type="entry name" value="RGI_lyase"/>
    <property type="match status" value="1"/>
</dbReference>
<sequence>MNRRAQTAVQRKIGLKMMAMIMMLVLIIPSVPHSVMAADTVLAEDDFSGYPLGELTVGTDNSWTKEGSAPSVTVAKDSVTGATYGSFTNTTTGSSYVGERFAPQNGGMVLEFDANIPTNKGGTLWVMDGKVNATNAAALRYQLDAGVIKRAGSTSAASQISYDVNHWYRFKIVFNIPNKTYTTTIQDLNAAQTVKWEEPFYSDRTKLSSFGFYLNTGGGTINLTNVKVTSLDLGLSRLQLDAEGFTPQLDPVFDPNVTTYNAEVPSSVTSISVQPAASSPDIVSVSVGEQAVADGTQAEVPITDNETSIAVNVTSKVYAGMTQTYTINVKRLEKSPDLVYVSTEPHDRMVKIGWEETSDPAYKEAHIYKVNTDQSQTLVDTVPKGKYISTINGLTNGTAYSFVVKGLYSDGSESRGVTVTQTPVKHAPRQMERLNRGLVAMKTQDGVYVGWRLLGTDPEDAAFNVYRDGVKLNDAPMTGSTNMLDIEGEGASTYFVRTVEEGAEQNQSESVKVWDTNDLSIPLRKPQGGVTPAGEAYSYRANDASVADLDGDGEYEIILKWDPTNAKDNSQAGYTGNTLVDAYELDGTFLWRIDLGRNIRAGAHYLDIMAYDLDGDGKAEVTFRTADGTIDGQGNVIGDADADYRNDSGYILTGPEYHTIFEGATGKALATEDYEPARGNPSDWGDSYGNRVDRFGAAIAYLDGERPSIIMQRGYYTRMVLVAYNWRDGKLTKLWTFDTNTPGNESYAGQGNHQLSVADVDGDGKDEIFTGAAAIDDNGTGLWNSGLGHGDAMHVGDLDPDRLGLEIWAVQENTSAAYSADMKDAKTGRVLWGSQQIGKDVGRGLSADVDPAHRGEEAWAIDGEWNSTTGGLFSAQGDKIASSIPSSNFAIWWDGDLSRELLDHNFSDTPVRQGVPKIDKWDPENHTLNNLVTFDGMVSNNDTKGNPSLQADLFGDWREEVMFRNEDSTELHIYSTTDVTDHRLVTLMHDPTYRLAVAWQNTGYNQPPHPGFYLGSGMDQPERPNIRTNVVPASQLSIYANTDVVSVGDKLSLFPVVTPSAAAFGTVNWTVTGGEGNSTSIATIDDRGILTAFGEGTVKVTATAADVPGLTASLTVTIHPAADGGSDGVLTLPVQVDEDGMATAEASPEDMRKAVLSSAGENVVVELQPSSAVQDVRLRLPLQAFGEAGKEIKQVVARLSLAEYTIDMDLIEQAIKKGSTTLDLTVKTVDSSTLSPKDQDQVGSHPVYSFGFDADGKNIEGFGNNLKIAVHYDLQPGENPKQAVIFYLDDQGKLKAASSGKYDEAAHRFEFEPGHNFN</sequence>
<protein>
    <recommendedName>
        <fullName evidence="6">Fibronectin type-III domain-containing protein</fullName>
    </recommendedName>
</protein>
<dbReference type="Proteomes" id="UP000517523">
    <property type="component" value="Unassembled WGS sequence"/>
</dbReference>
<dbReference type="InterPro" id="IPR028994">
    <property type="entry name" value="Integrin_alpha_N"/>
</dbReference>
<accession>A0A839TJI4</accession>
<dbReference type="Gene3D" id="2.60.40.10">
    <property type="entry name" value="Immunoglobulins"/>
    <property type="match status" value="2"/>
</dbReference>
<evidence type="ECO:0000259" key="3">
    <source>
        <dbReference type="Pfam" id="PF21348"/>
    </source>
</evidence>
<dbReference type="Pfam" id="PF12733">
    <property type="entry name" value="Cadherin-like"/>
    <property type="match status" value="1"/>
</dbReference>
<dbReference type="InterPro" id="IPR013783">
    <property type="entry name" value="Ig-like_fold"/>
</dbReference>
<feature type="domain" description="Rhamnogalacturonan lyase family 11 C-terminal" evidence="3">
    <location>
        <begin position="519"/>
        <end position="1024"/>
    </location>
</feature>
<evidence type="ECO:0000259" key="1">
    <source>
        <dbReference type="Pfam" id="PF12733"/>
    </source>
</evidence>
<evidence type="ECO:0000313" key="5">
    <source>
        <dbReference type="Proteomes" id="UP000517523"/>
    </source>
</evidence>
<reference evidence="4 5" key="1">
    <citation type="submission" date="2020-08" db="EMBL/GenBank/DDBJ databases">
        <title>Genomic Encyclopedia of Type Strains, Phase III (KMG-III): the genomes of soil and plant-associated and newly described type strains.</title>
        <authorList>
            <person name="Whitman W."/>
        </authorList>
    </citation>
    <scope>NUCLEOTIDE SEQUENCE [LARGE SCALE GENOMIC DNA]</scope>
    <source>
        <strain evidence="4 5">CECT 5831</strain>
    </source>
</reference>
<evidence type="ECO:0000313" key="4">
    <source>
        <dbReference type="EMBL" id="MBB3125558.1"/>
    </source>
</evidence>
<comment type="caution">
    <text evidence="4">The sequence shown here is derived from an EMBL/GenBank/DDBJ whole genome shotgun (WGS) entry which is preliminary data.</text>
</comment>
<dbReference type="InterPro" id="IPR041624">
    <property type="entry name" value="RGI_lyase"/>
</dbReference>
<dbReference type="CDD" id="cd10318">
    <property type="entry name" value="RGL11"/>
    <property type="match status" value="1"/>
</dbReference>
<proteinExistence type="predicted"/>
<dbReference type="PANTHER" id="PTHR43118">
    <property type="entry name" value="RHAMNOGALACTURONAN LYASE (EUROFUNG)"/>
    <property type="match status" value="1"/>
</dbReference>
<name>A0A839TJI4_9BACL</name>
<evidence type="ECO:0008006" key="6">
    <source>
        <dbReference type="Google" id="ProtNLM"/>
    </source>
</evidence>